<dbReference type="InterPro" id="IPR019644">
    <property type="entry name" value="DUF2508"/>
</dbReference>
<dbReference type="Pfam" id="PF10704">
    <property type="entry name" value="DUF2508"/>
    <property type="match status" value="1"/>
</dbReference>
<comment type="caution">
    <text evidence="1">The sequence shown here is derived from an EMBL/GenBank/DDBJ whole genome shotgun (WGS) entry which is preliminary data.</text>
</comment>
<organism evidence="1 2">
    <name type="scientific">Anaerobacillus arseniciselenatis</name>
    <dbReference type="NCBI Taxonomy" id="85682"/>
    <lineage>
        <taxon>Bacteria</taxon>
        <taxon>Bacillati</taxon>
        <taxon>Bacillota</taxon>
        <taxon>Bacilli</taxon>
        <taxon>Bacillales</taxon>
        <taxon>Bacillaceae</taxon>
        <taxon>Anaerobacillus</taxon>
    </lineage>
</organism>
<keyword evidence="2" id="KW-1185">Reference proteome</keyword>
<reference evidence="1 2" key="1">
    <citation type="submission" date="2016-10" db="EMBL/GenBank/DDBJ databases">
        <title>Draft genome sequences of four alkaliphilic bacteria belonging to the Anaerobacillus genus.</title>
        <authorList>
            <person name="Bassil N.M."/>
            <person name="Lloyd J.R."/>
        </authorList>
    </citation>
    <scope>NUCLEOTIDE SEQUENCE [LARGE SCALE GENOMIC DNA]</scope>
    <source>
        <strain evidence="1 2">DSM 15340</strain>
    </source>
</reference>
<protein>
    <recommendedName>
        <fullName evidence="3">DUF2508 domain-containing protein</fullName>
    </recommendedName>
</protein>
<evidence type="ECO:0000313" key="1">
    <source>
        <dbReference type="EMBL" id="OIJ16231.1"/>
    </source>
</evidence>
<gene>
    <name evidence="1" type="ORF">BKP35_04455</name>
</gene>
<dbReference type="AlphaFoldDB" id="A0A1S2LUM3"/>
<accession>A0A1S2LUM3</accession>
<sequence length="74" mass="8740">MLFRKKGKIRKAEDDRLIAHIDELKAKLMNQKQLVQNSVDPPEDVIYNMKLTEAKYLFLLKEARNRKTSMGKSY</sequence>
<evidence type="ECO:0008006" key="3">
    <source>
        <dbReference type="Google" id="ProtNLM"/>
    </source>
</evidence>
<dbReference type="RefSeq" id="WP_071312157.1">
    <property type="nucleotide sequence ID" value="NZ_MLQQ01000001.1"/>
</dbReference>
<proteinExistence type="predicted"/>
<evidence type="ECO:0000313" key="2">
    <source>
        <dbReference type="Proteomes" id="UP000180098"/>
    </source>
</evidence>
<dbReference type="Proteomes" id="UP000180098">
    <property type="component" value="Unassembled WGS sequence"/>
</dbReference>
<name>A0A1S2LUM3_9BACI</name>
<dbReference type="EMBL" id="MLQQ01000001">
    <property type="protein sequence ID" value="OIJ16231.1"/>
    <property type="molecule type" value="Genomic_DNA"/>
</dbReference>
<dbReference type="OrthoDB" id="2166610at2"/>